<dbReference type="Pfam" id="PF17782">
    <property type="entry name" value="WHD_DprA"/>
    <property type="match status" value="1"/>
</dbReference>
<dbReference type="AlphaFoldDB" id="A0A7X0RVS0"/>
<dbReference type="InterPro" id="IPR036388">
    <property type="entry name" value="WH-like_DNA-bd_sf"/>
</dbReference>
<comment type="similarity">
    <text evidence="1">Belongs to the DprA/Smf family.</text>
</comment>
<evidence type="ECO:0000313" key="5">
    <source>
        <dbReference type="Proteomes" id="UP000547209"/>
    </source>
</evidence>
<gene>
    <name evidence="4" type="primary">dprA</name>
    <name evidence="4" type="ORF">H7C19_28270</name>
</gene>
<dbReference type="PANTHER" id="PTHR43022:SF1">
    <property type="entry name" value="PROTEIN SMF"/>
    <property type="match status" value="1"/>
</dbReference>
<dbReference type="InterPro" id="IPR057666">
    <property type="entry name" value="DrpA_SLOG"/>
</dbReference>
<dbReference type="GO" id="GO:0009294">
    <property type="term" value="P:DNA-mediated transformation"/>
    <property type="evidence" value="ECO:0007669"/>
    <property type="project" value="InterPro"/>
</dbReference>
<dbReference type="Proteomes" id="UP000547209">
    <property type="component" value="Unassembled WGS sequence"/>
</dbReference>
<reference evidence="4 5" key="1">
    <citation type="submission" date="2020-08" db="EMBL/GenBank/DDBJ databases">
        <title>Cohnella phylogeny.</title>
        <authorList>
            <person name="Dunlap C."/>
        </authorList>
    </citation>
    <scope>NUCLEOTIDE SEQUENCE [LARGE SCALE GENOMIC DNA]</scope>
    <source>
        <strain evidence="4 5">DSM 28246</strain>
    </source>
</reference>
<feature type="domain" description="Smf/DprA SLOG" evidence="2">
    <location>
        <begin position="81"/>
        <end position="290"/>
    </location>
</feature>
<evidence type="ECO:0000313" key="4">
    <source>
        <dbReference type="EMBL" id="MBB6674583.1"/>
    </source>
</evidence>
<evidence type="ECO:0000259" key="3">
    <source>
        <dbReference type="Pfam" id="PF17782"/>
    </source>
</evidence>
<dbReference type="PANTHER" id="PTHR43022">
    <property type="entry name" value="PROTEIN SMF"/>
    <property type="match status" value="1"/>
</dbReference>
<dbReference type="InterPro" id="IPR003488">
    <property type="entry name" value="DprA"/>
</dbReference>
<protein>
    <submittedName>
        <fullName evidence="4">DNA-protecting protein DprA</fullName>
    </submittedName>
</protein>
<organism evidence="4 5">
    <name type="scientific">Cohnella nanjingensis</name>
    <dbReference type="NCBI Taxonomy" id="1387779"/>
    <lineage>
        <taxon>Bacteria</taxon>
        <taxon>Bacillati</taxon>
        <taxon>Bacillota</taxon>
        <taxon>Bacilli</taxon>
        <taxon>Bacillales</taxon>
        <taxon>Paenibacillaceae</taxon>
        <taxon>Cohnella</taxon>
    </lineage>
</organism>
<keyword evidence="5" id="KW-1185">Reference proteome</keyword>
<evidence type="ECO:0000259" key="2">
    <source>
        <dbReference type="Pfam" id="PF02481"/>
    </source>
</evidence>
<dbReference type="NCBIfam" id="TIGR00732">
    <property type="entry name" value="dprA"/>
    <property type="match status" value="1"/>
</dbReference>
<dbReference type="Gene3D" id="3.40.50.450">
    <property type="match status" value="1"/>
</dbReference>
<dbReference type="SUPFAM" id="SSF102405">
    <property type="entry name" value="MCP/YpsA-like"/>
    <property type="match status" value="1"/>
</dbReference>
<sequence>MIPIEEIRETLVALHETPGIGRITIDRLLAISALDGARTRREGDWRELGLTAKQAAAAVENLGEARMEARRRRWARTGLSYVTALDAAYPARLRHIADAPWVLYYYGRLELAARPSVAIVGTRLATAYGRRVAEDLASDCARAGLTVVSGLAKGIDAAAHLGALQGPGSTVAVLGSPADTPYPPENRTLYRQIAEAGLIVSETPPDIPLHPGLFPLRNRIIAGLALGVVVVEAAERSGALITADLAGSYDRDVFVVPGPVTSPRSRGPLLRLRQNSAKPVLDASDILSEYPAYLNGGETAAERADSDRELTPEEARVYRILRDGPRSVDELSAEAGLTFGLLHAVLLSLQIKRKIHQQPGSVYNAL</sequence>
<proteinExistence type="inferred from homology"/>
<dbReference type="Pfam" id="PF02481">
    <property type="entry name" value="DNA_processg_A"/>
    <property type="match status" value="1"/>
</dbReference>
<dbReference type="Gene3D" id="1.10.10.10">
    <property type="entry name" value="Winged helix-like DNA-binding domain superfamily/Winged helix DNA-binding domain"/>
    <property type="match status" value="1"/>
</dbReference>
<evidence type="ECO:0000256" key="1">
    <source>
        <dbReference type="ARBA" id="ARBA00006525"/>
    </source>
</evidence>
<dbReference type="RefSeq" id="WP_185672446.1">
    <property type="nucleotide sequence ID" value="NZ_JACJVP010000049.1"/>
</dbReference>
<dbReference type="EMBL" id="JACJVP010000049">
    <property type="protein sequence ID" value="MBB6674583.1"/>
    <property type="molecule type" value="Genomic_DNA"/>
</dbReference>
<accession>A0A7X0RVS0</accession>
<feature type="domain" description="DprA winged helix" evidence="3">
    <location>
        <begin position="302"/>
        <end position="360"/>
    </location>
</feature>
<comment type="caution">
    <text evidence="4">The sequence shown here is derived from an EMBL/GenBank/DDBJ whole genome shotgun (WGS) entry which is preliminary data.</text>
</comment>
<name>A0A7X0RVS0_9BACL</name>
<dbReference type="InterPro" id="IPR041614">
    <property type="entry name" value="DprA_WH"/>
</dbReference>